<dbReference type="Gene3D" id="3.30.2320.10">
    <property type="entry name" value="hypothetical protein PF0899 domain"/>
    <property type="match status" value="1"/>
</dbReference>
<organism evidence="3 4">
    <name type="scientific">Stenotrophomonas maltophilia</name>
    <name type="common">Pseudomonas maltophilia</name>
    <name type="synonym">Xanthomonas maltophilia</name>
    <dbReference type="NCBI Taxonomy" id="40324"/>
    <lineage>
        <taxon>Bacteria</taxon>
        <taxon>Pseudomonadati</taxon>
        <taxon>Pseudomonadota</taxon>
        <taxon>Gammaproteobacteria</taxon>
        <taxon>Lysobacterales</taxon>
        <taxon>Lysobacteraceae</taxon>
        <taxon>Stenotrophomonas</taxon>
        <taxon>Stenotrophomonas maltophilia group</taxon>
    </lineage>
</organism>
<sequence>MPHHNDFQQMRDRHANRKAAFSARAELGKLGVTIEDPTTDKPLDQLPRAEALAYRNSLRRASNALTTHAREKDENLTDGVMDALEYINNAISLISAGMDHQEQMDLTAANAMGTMSEGERLRDTDGRQIGTLLTASDLQNQATIARRLNAMRADGGGFNNGDEQVSLSDFIRGVANMRTSDGVRAALSEGTNTAGGYTVPTVLMPGILNALVPASSVLSAGANVAVLDTSASSFSIAAVDTIPTPAWRQEHGQVAESEPAFRAVKVTPRSLAFRFKISRELLADSLGGLDAALRTAIAQAFAKEIDRASLMGSGTEPEIRGLRNIPGINKLPMGTNGAPITDWRQFIRARRLITEANAPVPDVAILSPREDETMSLLVDTTGQPLRRPEALSNWKFLTTSQIPTNEDVGTATNAAAIYVGGFQMFTIYMRESVSIQLLKELYAETGEVGFICHTRLDVASAYPKAFTVIEGVTDTE</sequence>
<dbReference type="RefSeq" id="WP_099474397.1">
    <property type="nucleotide sequence ID" value="NZ_JAKJQX010000014.1"/>
</dbReference>
<dbReference type="EMBL" id="JAXRVB010000010">
    <property type="protein sequence ID" value="MDZ5764962.1"/>
    <property type="molecule type" value="Genomic_DNA"/>
</dbReference>
<dbReference type="Pfam" id="PF05065">
    <property type="entry name" value="Phage_capsid"/>
    <property type="match status" value="1"/>
</dbReference>
<proteinExistence type="predicted"/>
<dbReference type="InterPro" id="IPR024455">
    <property type="entry name" value="Phage_capsid"/>
</dbReference>
<dbReference type="NCBIfam" id="TIGR01554">
    <property type="entry name" value="major_cap_HK97"/>
    <property type="match status" value="1"/>
</dbReference>
<accession>A0AAJ2TNG8</accession>
<dbReference type="SUPFAM" id="SSF56563">
    <property type="entry name" value="Major capsid protein gp5"/>
    <property type="match status" value="1"/>
</dbReference>
<dbReference type="Gene3D" id="3.30.2400.10">
    <property type="entry name" value="Major capsid protein gp5"/>
    <property type="match status" value="1"/>
</dbReference>
<protein>
    <submittedName>
        <fullName evidence="3">Phage major capsid protein</fullName>
    </submittedName>
</protein>
<feature type="domain" description="Phage capsid-like C-terminal" evidence="2">
    <location>
        <begin position="195"/>
        <end position="470"/>
    </location>
</feature>
<evidence type="ECO:0000313" key="4">
    <source>
        <dbReference type="Proteomes" id="UP001288387"/>
    </source>
</evidence>
<gene>
    <name evidence="3" type="ORF">U4I38_10820</name>
</gene>
<dbReference type="Proteomes" id="UP001288387">
    <property type="component" value="Unassembled WGS sequence"/>
</dbReference>
<comment type="caution">
    <text evidence="3">The sequence shown here is derived from an EMBL/GenBank/DDBJ whole genome shotgun (WGS) entry which is preliminary data.</text>
</comment>
<evidence type="ECO:0000313" key="3">
    <source>
        <dbReference type="EMBL" id="MDZ5764962.1"/>
    </source>
</evidence>
<reference evidence="3" key="1">
    <citation type="submission" date="2023-12" db="EMBL/GenBank/DDBJ databases">
        <title>'Antibacterial potential of Stenotrophomonas maltophilia cystic fibrosis isolates' (manuscript under preparation).</title>
        <authorList>
            <person name="Crisan C.V."/>
            <person name="Pettis M."/>
            <person name="Goldberg J.B."/>
        </authorList>
    </citation>
    <scope>NUCLEOTIDE SEQUENCE</scope>
    <source>
        <strain evidence="3">CCV129</strain>
    </source>
</reference>
<dbReference type="AlphaFoldDB" id="A0AAJ2TNG8"/>
<comment type="subcellular location">
    <subcellularLocation>
        <location evidence="1">Virion</location>
    </subcellularLocation>
</comment>
<dbReference type="InterPro" id="IPR054612">
    <property type="entry name" value="Phage_capsid-like_C"/>
</dbReference>
<evidence type="ECO:0000259" key="2">
    <source>
        <dbReference type="Pfam" id="PF05065"/>
    </source>
</evidence>
<name>A0AAJ2TNG8_STEMA</name>
<evidence type="ECO:0000256" key="1">
    <source>
        <dbReference type="ARBA" id="ARBA00004328"/>
    </source>
</evidence>